<evidence type="ECO:0000313" key="9">
    <source>
        <dbReference type="Ensembl" id="ENSHCOP00000010866.1"/>
    </source>
</evidence>
<keyword evidence="7" id="KW-0999">Mitochondrion inner membrane</keyword>
<reference evidence="9" key="2">
    <citation type="submission" date="2025-09" db="UniProtKB">
        <authorList>
            <consortium name="Ensembl"/>
        </authorList>
    </citation>
    <scope>IDENTIFICATION</scope>
</reference>
<feature type="signal peptide" evidence="8">
    <location>
        <begin position="1"/>
        <end position="22"/>
    </location>
</feature>
<dbReference type="PANTHER" id="PTHR14564">
    <property type="entry name" value="MICOS COMPLEX SUBUNIT MIC26 / MIC27 FAMILY MEMBER"/>
    <property type="match status" value="1"/>
</dbReference>
<evidence type="ECO:0000256" key="7">
    <source>
        <dbReference type="RuleBase" id="RU363021"/>
    </source>
</evidence>
<protein>
    <recommendedName>
        <fullName evidence="7">MICOS complex subunit</fullName>
    </recommendedName>
</protein>
<name>A0A3Q2YC62_HIPCM</name>
<reference evidence="9" key="1">
    <citation type="submission" date="2025-08" db="UniProtKB">
        <authorList>
            <consortium name="Ensembl"/>
        </authorList>
    </citation>
    <scope>IDENTIFICATION</scope>
</reference>
<comment type="function">
    <text evidence="7">Component of the MICOS complex, a large protein complex of the mitochondrial inner membrane that plays crucial roles in the maintenance of crista junctions, inner membrane architecture, and formation of contact sites to the outer membrane.</text>
</comment>
<keyword evidence="10" id="KW-1185">Reference proteome</keyword>
<keyword evidence="5 7" id="KW-0496">Mitochondrion</keyword>
<keyword evidence="6 7" id="KW-0472">Membrane</keyword>
<comment type="subunit">
    <text evidence="7">Component of the mitochondrial contact site and cristae organizing system (MICOS) complex.</text>
</comment>
<evidence type="ECO:0000256" key="3">
    <source>
        <dbReference type="ARBA" id="ARBA00022692"/>
    </source>
</evidence>
<comment type="subcellular location">
    <subcellularLocation>
        <location evidence="7">Mitochondrion inner membrane</location>
    </subcellularLocation>
    <subcellularLocation>
        <location evidence="1">Mitochondrion membrane</location>
    </subcellularLocation>
</comment>
<dbReference type="Proteomes" id="UP000264820">
    <property type="component" value="Unplaced"/>
</dbReference>
<evidence type="ECO:0000256" key="1">
    <source>
        <dbReference type="ARBA" id="ARBA00004325"/>
    </source>
</evidence>
<evidence type="ECO:0000256" key="8">
    <source>
        <dbReference type="SAM" id="SignalP"/>
    </source>
</evidence>
<dbReference type="Ensembl" id="ENSHCOT00000017404.1">
    <property type="protein sequence ID" value="ENSHCOP00000010866.1"/>
    <property type="gene ID" value="ENSHCOG00000013570.1"/>
</dbReference>
<keyword evidence="3 7" id="KW-0812">Transmembrane</keyword>
<dbReference type="AlphaFoldDB" id="A0A3Q2YC62"/>
<evidence type="ECO:0000256" key="4">
    <source>
        <dbReference type="ARBA" id="ARBA00022989"/>
    </source>
</evidence>
<evidence type="ECO:0000313" key="10">
    <source>
        <dbReference type="Proteomes" id="UP000264820"/>
    </source>
</evidence>
<dbReference type="GO" id="GO:0042407">
    <property type="term" value="P:cristae formation"/>
    <property type="evidence" value="ECO:0007669"/>
    <property type="project" value="InterPro"/>
</dbReference>
<accession>A0A3Q2YC62</accession>
<feature type="transmembrane region" description="Helical" evidence="7">
    <location>
        <begin position="111"/>
        <end position="129"/>
    </location>
</feature>
<dbReference type="GeneTree" id="ENSGT00530000063666"/>
<proteinExistence type="inferred from homology"/>
<dbReference type="InterPro" id="IPR019166">
    <property type="entry name" value="MIC26/MIC27"/>
</dbReference>
<dbReference type="OMA" id="CQDTYSQ"/>
<comment type="similarity">
    <text evidence="2">Belongs to the apolipoprotein O/MICOS complex subunit Mic27 family.</text>
</comment>
<keyword evidence="8" id="KW-0732">Signal</keyword>
<keyword evidence="4 7" id="KW-1133">Transmembrane helix</keyword>
<sequence length="200" mass="21783">INKAVCRLMAGAFTLWPATVYAAAGDGKKPTPAKLKREDLSLYAPPRQEKAVSEEPKAGQLERSVATLRKFAEPYAAWCRTTYDRIEPKVQSAAQLAGNSWAFLKNPPGDFYARAGIIGCTGVLGLLLARRSRVKRVIYPAGLMATSASLYYPDRAATVARSAGDTLYEGAVNGYAAMERILKPQSKKAEGPVKKHLTWH</sequence>
<feature type="chain" id="PRO_5018767259" description="MICOS complex subunit" evidence="8">
    <location>
        <begin position="23"/>
        <end position="200"/>
    </location>
</feature>
<evidence type="ECO:0000256" key="2">
    <source>
        <dbReference type="ARBA" id="ARBA00010904"/>
    </source>
</evidence>
<dbReference type="STRING" id="109280.ENSHCOP00000010866"/>
<dbReference type="InterPro" id="IPR033182">
    <property type="entry name" value="MIC26/MIC27_animal"/>
</dbReference>
<dbReference type="Pfam" id="PF09769">
    <property type="entry name" value="ApoO"/>
    <property type="match status" value="1"/>
</dbReference>
<evidence type="ECO:0000256" key="5">
    <source>
        <dbReference type="ARBA" id="ARBA00023128"/>
    </source>
</evidence>
<evidence type="ECO:0000256" key="6">
    <source>
        <dbReference type="ARBA" id="ARBA00023136"/>
    </source>
</evidence>
<organism evidence="9 10">
    <name type="scientific">Hippocampus comes</name>
    <name type="common">Tiger tail seahorse</name>
    <dbReference type="NCBI Taxonomy" id="109280"/>
    <lineage>
        <taxon>Eukaryota</taxon>
        <taxon>Metazoa</taxon>
        <taxon>Chordata</taxon>
        <taxon>Craniata</taxon>
        <taxon>Vertebrata</taxon>
        <taxon>Euteleostomi</taxon>
        <taxon>Actinopterygii</taxon>
        <taxon>Neopterygii</taxon>
        <taxon>Teleostei</taxon>
        <taxon>Neoteleostei</taxon>
        <taxon>Acanthomorphata</taxon>
        <taxon>Syngnathiaria</taxon>
        <taxon>Syngnathiformes</taxon>
        <taxon>Syngnathoidei</taxon>
        <taxon>Syngnathidae</taxon>
        <taxon>Hippocampus</taxon>
    </lineage>
</organism>
<dbReference type="GO" id="GO:0061617">
    <property type="term" value="C:MICOS complex"/>
    <property type="evidence" value="ECO:0007669"/>
    <property type="project" value="UniProtKB-UniRule"/>
</dbReference>